<organism evidence="1 2">
    <name type="scientific">Cetraspora pellucida</name>
    <dbReference type="NCBI Taxonomy" id="1433469"/>
    <lineage>
        <taxon>Eukaryota</taxon>
        <taxon>Fungi</taxon>
        <taxon>Fungi incertae sedis</taxon>
        <taxon>Mucoromycota</taxon>
        <taxon>Glomeromycotina</taxon>
        <taxon>Glomeromycetes</taxon>
        <taxon>Diversisporales</taxon>
        <taxon>Gigasporaceae</taxon>
        <taxon>Cetraspora</taxon>
    </lineage>
</organism>
<evidence type="ECO:0000313" key="2">
    <source>
        <dbReference type="Proteomes" id="UP000789759"/>
    </source>
</evidence>
<sequence length="69" mass="7732">MVKTIRQLDTTYLGYTAHTIHLAVTDGLKKFLELAKSLVNNPDHTIRADGNSLNEKMLTNEKWTGSDSN</sequence>
<comment type="caution">
    <text evidence="1">The sequence shown here is derived from an EMBL/GenBank/DDBJ whole genome shotgun (WGS) entry which is preliminary data.</text>
</comment>
<gene>
    <name evidence="1" type="ORF">CPELLU_LOCUS14475</name>
</gene>
<dbReference type="Proteomes" id="UP000789759">
    <property type="component" value="Unassembled WGS sequence"/>
</dbReference>
<accession>A0A9N9IQQ3</accession>
<dbReference type="EMBL" id="CAJVQA010017185">
    <property type="protein sequence ID" value="CAG8747429.1"/>
    <property type="molecule type" value="Genomic_DNA"/>
</dbReference>
<evidence type="ECO:0000313" key="1">
    <source>
        <dbReference type="EMBL" id="CAG8747429.1"/>
    </source>
</evidence>
<protein>
    <submittedName>
        <fullName evidence="1">15926_t:CDS:1</fullName>
    </submittedName>
</protein>
<proteinExistence type="predicted"/>
<name>A0A9N9IQQ3_9GLOM</name>
<dbReference type="AlphaFoldDB" id="A0A9N9IQQ3"/>
<reference evidence="1" key="1">
    <citation type="submission" date="2021-06" db="EMBL/GenBank/DDBJ databases">
        <authorList>
            <person name="Kallberg Y."/>
            <person name="Tangrot J."/>
            <person name="Rosling A."/>
        </authorList>
    </citation>
    <scope>NUCLEOTIDE SEQUENCE</scope>
    <source>
        <strain evidence="1">FL966</strain>
    </source>
</reference>
<keyword evidence="2" id="KW-1185">Reference proteome</keyword>